<feature type="region of interest" description="Disordered" evidence="1">
    <location>
        <begin position="287"/>
        <end position="311"/>
    </location>
</feature>
<organism evidence="2 3">
    <name type="scientific">Leucocoprinus birnbaumii</name>
    <dbReference type="NCBI Taxonomy" id="56174"/>
    <lineage>
        <taxon>Eukaryota</taxon>
        <taxon>Fungi</taxon>
        <taxon>Dikarya</taxon>
        <taxon>Basidiomycota</taxon>
        <taxon>Agaricomycotina</taxon>
        <taxon>Agaricomycetes</taxon>
        <taxon>Agaricomycetidae</taxon>
        <taxon>Agaricales</taxon>
        <taxon>Agaricineae</taxon>
        <taxon>Agaricaceae</taxon>
        <taxon>Leucocoprinus</taxon>
    </lineage>
</organism>
<proteinExistence type="predicted"/>
<dbReference type="AlphaFoldDB" id="A0AAD5VY72"/>
<sequence>MLRTLLRAQIPRFNLTSAVNCMPNSSNKRPRLDEDILIVEDSEPEREVQRHPQRFNQKLDRSVEVLDLSDSYMDTAFKHANVCLPLQSARLSPTPPPPSLSRFALQDPCQRAESAKTRTAPVTNAPKVASRKGEISRAMVIRNQKRAFLSSINASEKDISTLKHCVCCRERWQVKKKVKEKLSHVEACAKQHAYTSETLAILIKKELNKDAGPLPEVTVPQETRLETVIQDALPNRKGRTKKKTSTLQAISDQTRADAKERLRAVLGPPINLNVEGQDFFFPTSTQAVTSSSNRRSQNAHPIVYRPSRPPPSPATFFLPSRLSQARGRGGVHIYNGSPFKTRSFRVSRFHFDTVPELIAHRIAQPIDLS</sequence>
<evidence type="ECO:0000313" key="3">
    <source>
        <dbReference type="Proteomes" id="UP001213000"/>
    </source>
</evidence>
<keyword evidence="3" id="KW-1185">Reference proteome</keyword>
<reference evidence="2" key="1">
    <citation type="submission" date="2022-07" db="EMBL/GenBank/DDBJ databases">
        <title>Genome Sequence of Leucocoprinus birnbaumii.</title>
        <authorList>
            <person name="Buettner E."/>
        </authorList>
    </citation>
    <scope>NUCLEOTIDE SEQUENCE</scope>
    <source>
        <strain evidence="2">VT141</strain>
    </source>
</reference>
<evidence type="ECO:0000256" key="1">
    <source>
        <dbReference type="SAM" id="MobiDB-lite"/>
    </source>
</evidence>
<protein>
    <submittedName>
        <fullName evidence="2">Uncharacterized protein</fullName>
    </submittedName>
</protein>
<comment type="caution">
    <text evidence="2">The sequence shown here is derived from an EMBL/GenBank/DDBJ whole genome shotgun (WGS) entry which is preliminary data.</text>
</comment>
<name>A0AAD5VY72_9AGAR</name>
<gene>
    <name evidence="2" type="ORF">NP233_g2486</name>
</gene>
<dbReference type="Proteomes" id="UP001213000">
    <property type="component" value="Unassembled WGS sequence"/>
</dbReference>
<evidence type="ECO:0000313" key="2">
    <source>
        <dbReference type="EMBL" id="KAJ3573348.1"/>
    </source>
</evidence>
<dbReference type="EMBL" id="JANIEX010000106">
    <property type="protein sequence ID" value="KAJ3573348.1"/>
    <property type="molecule type" value="Genomic_DNA"/>
</dbReference>
<feature type="compositionally biased region" description="Polar residues" evidence="1">
    <location>
        <begin position="287"/>
        <end position="299"/>
    </location>
</feature>
<accession>A0AAD5VY72</accession>